<dbReference type="EMBL" id="DMND01000270">
    <property type="protein sequence ID" value="HAN29925.1"/>
    <property type="molecule type" value="Genomic_DNA"/>
</dbReference>
<reference evidence="7 8" key="1">
    <citation type="journal article" date="2018" name="Nat. Biotechnol.">
        <title>A standardized bacterial taxonomy based on genome phylogeny substantially revises the tree of life.</title>
        <authorList>
            <person name="Parks D.H."/>
            <person name="Chuvochina M."/>
            <person name="Waite D.W."/>
            <person name="Rinke C."/>
            <person name="Skarshewski A."/>
            <person name="Chaumeil P.A."/>
            <person name="Hugenholtz P."/>
        </authorList>
    </citation>
    <scope>NUCLEOTIDE SEQUENCE [LARGE SCALE GENOMIC DNA]</scope>
    <source>
        <strain evidence="7">UBA9158</strain>
    </source>
</reference>
<keyword evidence="3 7" id="KW-0223">Dioxygenase</keyword>
<evidence type="ECO:0000256" key="1">
    <source>
        <dbReference type="ARBA" id="ARBA00005896"/>
    </source>
</evidence>
<name>A0A3C1KTB3_9GAMM</name>
<dbReference type="InterPro" id="IPR003819">
    <property type="entry name" value="TauD/TfdA-like"/>
</dbReference>
<evidence type="ECO:0000256" key="3">
    <source>
        <dbReference type="ARBA" id="ARBA00022964"/>
    </source>
</evidence>
<keyword evidence="5" id="KW-0408">Iron</keyword>
<evidence type="ECO:0000259" key="6">
    <source>
        <dbReference type="Pfam" id="PF02668"/>
    </source>
</evidence>
<dbReference type="SUPFAM" id="SSF51197">
    <property type="entry name" value="Clavaminate synthase-like"/>
    <property type="match status" value="1"/>
</dbReference>
<feature type="domain" description="TauD/TfdA-like" evidence="6">
    <location>
        <begin position="4"/>
        <end position="267"/>
    </location>
</feature>
<dbReference type="Gene3D" id="3.60.130.10">
    <property type="entry name" value="Clavaminate synthase-like"/>
    <property type="match status" value="1"/>
</dbReference>
<evidence type="ECO:0000313" key="7">
    <source>
        <dbReference type="EMBL" id="HAN29925.1"/>
    </source>
</evidence>
<dbReference type="GO" id="GO:0005737">
    <property type="term" value="C:cytoplasm"/>
    <property type="evidence" value="ECO:0007669"/>
    <property type="project" value="TreeGrafter"/>
</dbReference>
<evidence type="ECO:0000256" key="5">
    <source>
        <dbReference type="ARBA" id="ARBA00023004"/>
    </source>
</evidence>
<keyword evidence="4" id="KW-0560">Oxidoreductase</keyword>
<dbReference type="InterPro" id="IPR051323">
    <property type="entry name" value="AtsK-like"/>
</dbReference>
<dbReference type="GO" id="GO:0046872">
    <property type="term" value="F:metal ion binding"/>
    <property type="evidence" value="ECO:0007669"/>
    <property type="project" value="UniProtKB-KW"/>
</dbReference>
<protein>
    <submittedName>
        <fullName evidence="7">Taurine dioxygenase</fullName>
    </submittedName>
</protein>
<dbReference type="Proteomes" id="UP000259273">
    <property type="component" value="Unassembled WGS sequence"/>
</dbReference>
<gene>
    <name evidence="7" type="ORF">DCP75_19845</name>
</gene>
<organism evidence="7 8">
    <name type="scientific">Haliea salexigens</name>
    <dbReference type="NCBI Taxonomy" id="287487"/>
    <lineage>
        <taxon>Bacteria</taxon>
        <taxon>Pseudomonadati</taxon>
        <taxon>Pseudomonadota</taxon>
        <taxon>Gammaproteobacteria</taxon>
        <taxon>Cellvibrionales</taxon>
        <taxon>Halieaceae</taxon>
        <taxon>Haliea</taxon>
    </lineage>
</organism>
<dbReference type="Pfam" id="PF02668">
    <property type="entry name" value="TauD"/>
    <property type="match status" value="1"/>
</dbReference>
<dbReference type="AlphaFoldDB" id="A0A3C1KTB3"/>
<keyword evidence="2" id="KW-0479">Metal-binding</keyword>
<dbReference type="STRING" id="1121937.GCA_000423125_01203"/>
<evidence type="ECO:0000256" key="2">
    <source>
        <dbReference type="ARBA" id="ARBA00022723"/>
    </source>
</evidence>
<dbReference type="PANTHER" id="PTHR30468">
    <property type="entry name" value="ALPHA-KETOGLUTARATE-DEPENDENT SULFONATE DIOXYGENASE"/>
    <property type="match status" value="1"/>
</dbReference>
<dbReference type="PANTHER" id="PTHR30468:SF1">
    <property type="entry name" value="ALPHA-KETOGLUTARATE-DEPENDENT SULFONATE DIOXYGENASE"/>
    <property type="match status" value="1"/>
</dbReference>
<dbReference type="InterPro" id="IPR042098">
    <property type="entry name" value="TauD-like_sf"/>
</dbReference>
<evidence type="ECO:0000313" key="8">
    <source>
        <dbReference type="Proteomes" id="UP000259273"/>
    </source>
</evidence>
<dbReference type="GO" id="GO:0016706">
    <property type="term" value="F:2-oxoglutarate-dependent dioxygenase activity"/>
    <property type="evidence" value="ECO:0007669"/>
    <property type="project" value="TreeGrafter"/>
</dbReference>
<comment type="caution">
    <text evidence="7">The sequence shown here is derived from an EMBL/GenBank/DDBJ whole genome shotgun (WGS) entry which is preliminary data.</text>
</comment>
<comment type="similarity">
    <text evidence="1">Belongs to the TfdA dioxygenase family.</text>
</comment>
<sequence length="274" mass="30735">MFDVTPLAGALGAEISGIDLAQDLVPDQVTELRRLLNEHEVIFFRDQNINPGRQHALASCFGPLQTHPAYATIEGFPEIPILESTPEKPTKIEAWHSDMTFRQHPPQATVLKSVIIPARGGDTLWASMTAAYNALSTPMQQLLAGLVAVHDFSWGFKESLAEPGGRERLANAVAANPPVRHPVIRTHPETGKKVIFVNSLFTTHIEGLKPNESRALLDFLFRHVVTDEFTCRFHWRPHSIAIWDNCSTQHKPVNDYFPAHRRMERITVDGDLPY</sequence>
<accession>A0A3C1KTB3</accession>
<evidence type="ECO:0000256" key="4">
    <source>
        <dbReference type="ARBA" id="ARBA00023002"/>
    </source>
</evidence>
<proteinExistence type="inferred from homology"/>
<dbReference type="NCBIfam" id="NF007104">
    <property type="entry name" value="PRK09553.1"/>
    <property type="match status" value="1"/>
</dbReference>